<feature type="transmembrane region" description="Helical" evidence="1">
    <location>
        <begin position="12"/>
        <end position="34"/>
    </location>
</feature>
<name>A0A1H2WU02_9BACI</name>
<evidence type="ECO:0000313" key="2">
    <source>
        <dbReference type="EMBL" id="SDW84017.1"/>
    </source>
</evidence>
<accession>A0A1H2WU02</accession>
<keyword evidence="1" id="KW-0812">Transmembrane</keyword>
<dbReference type="OrthoDB" id="2087420at2"/>
<organism evidence="2 3">
    <name type="scientific">Marinococcus luteus</name>
    <dbReference type="NCBI Taxonomy" id="1122204"/>
    <lineage>
        <taxon>Bacteria</taxon>
        <taxon>Bacillati</taxon>
        <taxon>Bacillota</taxon>
        <taxon>Bacilli</taxon>
        <taxon>Bacillales</taxon>
        <taxon>Bacillaceae</taxon>
        <taxon>Marinococcus</taxon>
    </lineage>
</organism>
<proteinExistence type="predicted"/>
<dbReference type="AlphaFoldDB" id="A0A1H2WU02"/>
<dbReference type="EMBL" id="FNNC01000006">
    <property type="protein sequence ID" value="SDW84017.1"/>
    <property type="molecule type" value="Genomic_DNA"/>
</dbReference>
<reference evidence="2 3" key="1">
    <citation type="submission" date="2016-10" db="EMBL/GenBank/DDBJ databases">
        <authorList>
            <person name="de Groot N.N."/>
        </authorList>
    </citation>
    <scope>NUCLEOTIDE SEQUENCE [LARGE SCALE GENOMIC DNA]</scope>
    <source>
        <strain evidence="2 3">DSM 23126</strain>
    </source>
</reference>
<keyword evidence="1" id="KW-0472">Membrane</keyword>
<protein>
    <submittedName>
        <fullName evidence="2">Uncharacterized protein</fullName>
    </submittedName>
</protein>
<evidence type="ECO:0000313" key="3">
    <source>
        <dbReference type="Proteomes" id="UP000199488"/>
    </source>
</evidence>
<evidence type="ECO:0000256" key="1">
    <source>
        <dbReference type="SAM" id="Phobius"/>
    </source>
</evidence>
<dbReference type="RefSeq" id="WP_091615659.1">
    <property type="nucleotide sequence ID" value="NZ_FNNC01000006.1"/>
</dbReference>
<sequence>MGEFIIKLSLKTAGIIAGVSLLVVPGVLALLHFFTPFSLGKNTTEDGIALKEPKEATEDVSGIHTEVSNHIQESHRYWNERTGYGAIDNLTGDDFGDMSTRIEDTEEVIDKIEDPQLQKDFNNAVRWQQVIEENPDKESVQQAARWTHRIYHDLDEYVNDYDEAPLFGATHFDNGSISESDKVLEQVNRLPED</sequence>
<keyword evidence="1" id="KW-1133">Transmembrane helix</keyword>
<gene>
    <name evidence="2" type="ORF">SAMN05421781_2491</name>
</gene>
<keyword evidence="3" id="KW-1185">Reference proteome</keyword>
<dbReference type="Proteomes" id="UP000199488">
    <property type="component" value="Unassembled WGS sequence"/>
</dbReference>